<evidence type="ECO:0000256" key="5">
    <source>
        <dbReference type="ARBA" id="ARBA00022801"/>
    </source>
</evidence>
<comment type="similarity">
    <text evidence="1">Belongs to the CRISPR-associated Csm3 family.</text>
</comment>
<dbReference type="EMBL" id="CAJNAP010000001">
    <property type="protein sequence ID" value="CAE6485454.1"/>
    <property type="molecule type" value="Genomic_DNA"/>
</dbReference>
<organism evidence="10 11">
    <name type="scientific">Nitrosomonas nitrosa</name>
    <dbReference type="NCBI Taxonomy" id="52442"/>
    <lineage>
        <taxon>Bacteria</taxon>
        <taxon>Pseudomonadati</taxon>
        <taxon>Pseudomonadota</taxon>
        <taxon>Betaproteobacteria</taxon>
        <taxon>Nitrosomonadales</taxon>
        <taxon>Nitrosomonadaceae</taxon>
        <taxon>Nitrosomonas</taxon>
    </lineage>
</organism>
<keyword evidence="4" id="KW-0255">Endonuclease</keyword>
<evidence type="ECO:0000259" key="9">
    <source>
        <dbReference type="Pfam" id="PF03787"/>
    </source>
</evidence>
<evidence type="ECO:0000256" key="8">
    <source>
        <dbReference type="ARBA" id="ARBA00033183"/>
    </source>
</evidence>
<dbReference type="InterPro" id="IPR013412">
    <property type="entry name" value="CRISPR-assoc_RAMP_Csm3"/>
</dbReference>
<keyword evidence="5" id="KW-0378">Hydrolase</keyword>
<dbReference type="Pfam" id="PF03787">
    <property type="entry name" value="RAMPs"/>
    <property type="match status" value="1"/>
</dbReference>
<dbReference type="NCBIfam" id="TIGR02582">
    <property type="entry name" value="cas7_TM1809"/>
    <property type="match status" value="1"/>
</dbReference>
<evidence type="ECO:0000256" key="3">
    <source>
        <dbReference type="ARBA" id="ARBA00022722"/>
    </source>
</evidence>
<name>A0A8H8YYY9_9PROT</name>
<evidence type="ECO:0000256" key="2">
    <source>
        <dbReference type="ARBA" id="ARBA00022150"/>
    </source>
</evidence>
<gene>
    <name evidence="10" type="primary">csm</name>
    <name evidence="10" type="ORF">NMYAN_10284</name>
</gene>
<keyword evidence="3" id="KW-0540">Nuclease</keyword>
<evidence type="ECO:0000256" key="6">
    <source>
        <dbReference type="ARBA" id="ARBA00022884"/>
    </source>
</evidence>
<keyword evidence="6" id="KW-0694">RNA-binding</keyword>
<evidence type="ECO:0000256" key="4">
    <source>
        <dbReference type="ARBA" id="ARBA00022759"/>
    </source>
</evidence>
<feature type="domain" description="CRISPR type III-associated protein" evidence="9">
    <location>
        <begin position="13"/>
        <end position="214"/>
    </location>
</feature>
<evidence type="ECO:0000313" key="10">
    <source>
        <dbReference type="EMBL" id="CAE6485454.1"/>
    </source>
</evidence>
<dbReference type="GO" id="GO:0016787">
    <property type="term" value="F:hydrolase activity"/>
    <property type="evidence" value="ECO:0007669"/>
    <property type="project" value="UniProtKB-KW"/>
</dbReference>
<dbReference type="RefSeq" id="WP_107789316.1">
    <property type="nucleotide sequence ID" value="NZ_CAJNAP010000001.1"/>
</dbReference>
<sequence length="243" mass="26529">MQLTRILQIKGIIELKSGLHIGGGDSEMRIGGIDNTVIKDPVSGLPYIPGSSLKGKMRSLLEWRFGLVDPIITGGKPFSFQHLKDIDTPQARDLLKLFGGAPGSNTDAIANKIGPTRLAFWDCLLNEKWKKEDLGEHTSATEAKTENSIDRIKGVAANGAIRQTERVVAGAQFDFRLSLKVHDDEDLLNIVLDGLKLLEHDSLGGSGSRGYGKIRFLDLKMDDEPLQARLDQIQPFASMVGVA</sequence>
<accession>A0A8H8YYY9</accession>
<dbReference type="PANTHER" id="PTHR35579">
    <property type="entry name" value="CRISPR SYSTEM CMS ENDORIBONUCLEASE CSM3"/>
    <property type="match status" value="1"/>
</dbReference>
<dbReference type="Proteomes" id="UP000601736">
    <property type="component" value="Unassembled WGS sequence"/>
</dbReference>
<dbReference type="InterPro" id="IPR005537">
    <property type="entry name" value="RAMP_III_fam"/>
</dbReference>
<dbReference type="GO" id="GO:0003723">
    <property type="term" value="F:RNA binding"/>
    <property type="evidence" value="ECO:0007669"/>
    <property type="project" value="UniProtKB-KW"/>
</dbReference>
<evidence type="ECO:0000256" key="7">
    <source>
        <dbReference type="ARBA" id="ARBA00023118"/>
    </source>
</evidence>
<dbReference type="InterPro" id="IPR052216">
    <property type="entry name" value="CRISPR_Csm3_endoribonuclease"/>
</dbReference>
<dbReference type="GO" id="GO:0051607">
    <property type="term" value="P:defense response to virus"/>
    <property type="evidence" value="ECO:0007669"/>
    <property type="project" value="UniProtKB-KW"/>
</dbReference>
<evidence type="ECO:0000313" key="11">
    <source>
        <dbReference type="Proteomes" id="UP000601736"/>
    </source>
</evidence>
<reference evidence="10" key="1">
    <citation type="submission" date="2021-02" db="EMBL/GenBank/DDBJ databases">
        <authorList>
            <person name="Han P."/>
        </authorList>
    </citation>
    <scope>NUCLEOTIDE SEQUENCE</scope>
    <source>
        <strain evidence="10">Nitrosomonas nitrosa 18-3D</strain>
    </source>
</reference>
<dbReference type="PANTHER" id="PTHR35579:SF3">
    <property type="entry name" value="CRISPR SYSTEM CMS ENDORIBONUCLEASE CSM3"/>
    <property type="match status" value="1"/>
</dbReference>
<dbReference type="GO" id="GO:0004519">
    <property type="term" value="F:endonuclease activity"/>
    <property type="evidence" value="ECO:0007669"/>
    <property type="project" value="UniProtKB-KW"/>
</dbReference>
<proteinExistence type="inferred from homology"/>
<evidence type="ECO:0000256" key="1">
    <source>
        <dbReference type="ARBA" id="ARBA00006342"/>
    </source>
</evidence>
<dbReference type="AlphaFoldDB" id="A0A8H8YYY9"/>
<keyword evidence="7" id="KW-0051">Antiviral defense</keyword>
<protein>
    <recommendedName>
        <fullName evidence="2">CRISPR system Cms endoribonuclease Csm3</fullName>
    </recommendedName>
    <alternativeName>
        <fullName evidence="8">CRISPR type III A-associated RAMP protein Csm3</fullName>
    </alternativeName>
</protein>
<comment type="caution">
    <text evidence="10">The sequence shown here is derived from an EMBL/GenBank/DDBJ whole genome shotgun (WGS) entry which is preliminary data.</text>
</comment>